<protein>
    <recommendedName>
        <fullName evidence="1">Methyltransferase type 11 domain-containing protein</fullName>
    </recommendedName>
</protein>
<dbReference type="Proteomes" id="UP001305779">
    <property type="component" value="Unassembled WGS sequence"/>
</dbReference>
<dbReference type="PANTHER" id="PTHR43591">
    <property type="entry name" value="METHYLTRANSFERASE"/>
    <property type="match status" value="1"/>
</dbReference>
<evidence type="ECO:0000259" key="1">
    <source>
        <dbReference type="Pfam" id="PF08241"/>
    </source>
</evidence>
<accession>A0ABR0F6C0</accession>
<organism evidence="2 3">
    <name type="scientific">Zasmidium cellare</name>
    <name type="common">Wine cellar mold</name>
    <name type="synonym">Racodium cellare</name>
    <dbReference type="NCBI Taxonomy" id="395010"/>
    <lineage>
        <taxon>Eukaryota</taxon>
        <taxon>Fungi</taxon>
        <taxon>Dikarya</taxon>
        <taxon>Ascomycota</taxon>
        <taxon>Pezizomycotina</taxon>
        <taxon>Dothideomycetes</taxon>
        <taxon>Dothideomycetidae</taxon>
        <taxon>Mycosphaerellales</taxon>
        <taxon>Mycosphaerellaceae</taxon>
        <taxon>Zasmidium</taxon>
    </lineage>
</organism>
<dbReference type="EMBL" id="JAXOVC010000001">
    <property type="protein sequence ID" value="KAK4508731.1"/>
    <property type="molecule type" value="Genomic_DNA"/>
</dbReference>
<gene>
    <name evidence="2" type="ORF">PRZ48_002470</name>
</gene>
<proteinExistence type="predicted"/>
<dbReference type="InterPro" id="IPR029063">
    <property type="entry name" value="SAM-dependent_MTases_sf"/>
</dbReference>
<name>A0ABR0F6C0_ZASCE</name>
<dbReference type="PANTHER" id="PTHR43591:SF110">
    <property type="entry name" value="RHODANESE DOMAIN-CONTAINING PROTEIN"/>
    <property type="match status" value="1"/>
</dbReference>
<evidence type="ECO:0000313" key="3">
    <source>
        <dbReference type="Proteomes" id="UP001305779"/>
    </source>
</evidence>
<sequence length="275" mass="30025">MAAQPKEYNSDGWSTTAVRYHAKVNNVTNGPAGMAVDKAAALKPITKTSHVIDVASGAGVVTQHVAETYPGARITAIDSAQGMLDAIQVPEGTILEKKCMDAGELSSAFPAGTFSHAICTFALHVVPDSMKVVHEMRKVLQPDGVIAIAVWGSRMDNNAVSVQAAKSLDPTWELPPRMRPTSWWHSPETLKAKLEEAGFRDVQTTDQMLMPFGFESAEEWTRFVFEAKHPVEEVKLAAWKGEREELREAVFKVTKEDFDDARGMMASSVVAVARV</sequence>
<dbReference type="CDD" id="cd02440">
    <property type="entry name" value="AdoMet_MTases"/>
    <property type="match status" value="1"/>
</dbReference>
<reference evidence="2 3" key="1">
    <citation type="journal article" date="2023" name="G3 (Bethesda)">
        <title>A chromosome-level genome assembly of Zasmidium syzygii isolated from banana leaves.</title>
        <authorList>
            <person name="van Westerhoven A.C."/>
            <person name="Mehrabi R."/>
            <person name="Talebi R."/>
            <person name="Steentjes M.B.F."/>
            <person name="Corcolon B."/>
            <person name="Chong P.A."/>
            <person name="Kema G.H.J."/>
            <person name="Seidl M.F."/>
        </authorList>
    </citation>
    <scope>NUCLEOTIDE SEQUENCE [LARGE SCALE GENOMIC DNA]</scope>
    <source>
        <strain evidence="2 3">P124</strain>
    </source>
</reference>
<dbReference type="Pfam" id="PF08241">
    <property type="entry name" value="Methyltransf_11"/>
    <property type="match status" value="1"/>
</dbReference>
<keyword evidence="3" id="KW-1185">Reference proteome</keyword>
<comment type="caution">
    <text evidence="2">The sequence shown here is derived from an EMBL/GenBank/DDBJ whole genome shotgun (WGS) entry which is preliminary data.</text>
</comment>
<dbReference type="SUPFAM" id="SSF53335">
    <property type="entry name" value="S-adenosyl-L-methionine-dependent methyltransferases"/>
    <property type="match status" value="1"/>
</dbReference>
<dbReference type="InterPro" id="IPR013216">
    <property type="entry name" value="Methyltransf_11"/>
</dbReference>
<dbReference type="Gene3D" id="3.40.50.150">
    <property type="entry name" value="Vaccinia Virus protein VP39"/>
    <property type="match status" value="1"/>
</dbReference>
<feature type="domain" description="Methyltransferase type 11" evidence="1">
    <location>
        <begin position="53"/>
        <end position="148"/>
    </location>
</feature>
<evidence type="ECO:0000313" key="2">
    <source>
        <dbReference type="EMBL" id="KAK4508731.1"/>
    </source>
</evidence>